<sequence length="193" mass="22211">MEKIKSEDAGAYKTLRKVHPRFWSKHAFDKTSKSDHCTNNMTESFNAWLDDEEDEMSLATTRELAQLTQTMPTRRQDTSRTISKLTKRWLQKKGNLKLDHCKGTHLKAITIQQLRDHVTTVGLQFLMSEGLSHMVARLEFKGSSVQVGGKDMVIGNEQSRALDKGKVPAFPPWRYFDAFLNHRLMNECKDTII</sequence>
<organism evidence="1 2">
    <name type="scientific">Citrus unshiu</name>
    <name type="common">Satsuma mandarin</name>
    <name type="synonym">Citrus nobilis var. unshiu</name>
    <dbReference type="NCBI Taxonomy" id="55188"/>
    <lineage>
        <taxon>Eukaryota</taxon>
        <taxon>Viridiplantae</taxon>
        <taxon>Streptophyta</taxon>
        <taxon>Embryophyta</taxon>
        <taxon>Tracheophyta</taxon>
        <taxon>Spermatophyta</taxon>
        <taxon>Magnoliopsida</taxon>
        <taxon>eudicotyledons</taxon>
        <taxon>Gunneridae</taxon>
        <taxon>Pentapetalae</taxon>
        <taxon>rosids</taxon>
        <taxon>malvids</taxon>
        <taxon>Sapindales</taxon>
        <taxon>Rutaceae</taxon>
        <taxon>Aurantioideae</taxon>
        <taxon>Citrus</taxon>
    </lineage>
</organism>
<dbReference type="Proteomes" id="UP000236630">
    <property type="component" value="Unassembled WGS sequence"/>
</dbReference>
<dbReference type="EMBL" id="BDQV01000174">
    <property type="protein sequence ID" value="GAY57988.1"/>
    <property type="molecule type" value="Genomic_DNA"/>
</dbReference>
<name>A0A2H5Q035_CITUN</name>
<evidence type="ECO:0000313" key="2">
    <source>
        <dbReference type="Proteomes" id="UP000236630"/>
    </source>
</evidence>
<comment type="caution">
    <text evidence="1">The sequence shown here is derived from an EMBL/GenBank/DDBJ whole genome shotgun (WGS) entry which is preliminary data.</text>
</comment>
<evidence type="ECO:0000313" key="1">
    <source>
        <dbReference type="EMBL" id="GAY57988.1"/>
    </source>
</evidence>
<dbReference type="AlphaFoldDB" id="A0A2H5Q035"/>
<protein>
    <submittedName>
        <fullName evidence="1">Uncharacterized protein</fullName>
    </submittedName>
</protein>
<keyword evidence="2" id="KW-1185">Reference proteome</keyword>
<reference evidence="1 2" key="1">
    <citation type="journal article" date="2017" name="Front. Genet.">
        <title>Draft sequencing of the heterozygous diploid genome of Satsuma (Citrus unshiu Marc.) using a hybrid assembly approach.</title>
        <authorList>
            <person name="Shimizu T."/>
            <person name="Tanizawa Y."/>
            <person name="Mochizuki T."/>
            <person name="Nagasaki H."/>
            <person name="Yoshioka T."/>
            <person name="Toyoda A."/>
            <person name="Fujiyama A."/>
            <person name="Kaminuma E."/>
            <person name="Nakamura Y."/>
        </authorList>
    </citation>
    <scope>NUCLEOTIDE SEQUENCE [LARGE SCALE GENOMIC DNA]</scope>
    <source>
        <strain evidence="2">cv. Miyagawa wase</strain>
    </source>
</reference>
<gene>
    <name evidence="1" type="ORF">CUMW_183630</name>
</gene>
<proteinExistence type="predicted"/>
<accession>A0A2H5Q035</accession>